<dbReference type="PANTHER" id="PTHR37828:SF1">
    <property type="entry name" value="YCII-RELATED DOMAIN-CONTAINING PROTEIN"/>
    <property type="match status" value="1"/>
</dbReference>
<organism evidence="3 4">
    <name type="scientific">Leeia aquatica</name>
    <dbReference type="NCBI Taxonomy" id="2725557"/>
    <lineage>
        <taxon>Bacteria</taxon>
        <taxon>Pseudomonadati</taxon>
        <taxon>Pseudomonadota</taxon>
        <taxon>Betaproteobacteria</taxon>
        <taxon>Neisseriales</taxon>
        <taxon>Leeiaceae</taxon>
        <taxon>Leeia</taxon>
    </lineage>
</organism>
<dbReference type="RefSeq" id="WP_168876727.1">
    <property type="nucleotide sequence ID" value="NZ_JABAIM010000001.1"/>
</dbReference>
<evidence type="ECO:0000259" key="2">
    <source>
        <dbReference type="Pfam" id="PF03795"/>
    </source>
</evidence>
<dbReference type="InterPro" id="IPR005545">
    <property type="entry name" value="YCII"/>
</dbReference>
<sequence length="96" mass="10591">MYFISLHYIATLEQVDALIPAHVEWLNAAYAEGCFLASGRKVPRTGGAILAVNMPRERLDALLATDPFYTGGVAEYQVTEFSPGMAHPDLQHWIGQ</sequence>
<proteinExistence type="inferred from homology"/>
<protein>
    <recommendedName>
        <fullName evidence="2">YCII-related domain-containing protein</fullName>
    </recommendedName>
</protein>
<accession>A0A847SDD3</accession>
<comment type="similarity">
    <text evidence="1">Belongs to the YciI family.</text>
</comment>
<dbReference type="EMBL" id="JABAIM010000001">
    <property type="protein sequence ID" value="NLR75178.1"/>
    <property type="molecule type" value="Genomic_DNA"/>
</dbReference>
<dbReference type="Gene3D" id="3.30.70.1060">
    <property type="entry name" value="Dimeric alpha+beta barrel"/>
    <property type="match status" value="1"/>
</dbReference>
<dbReference type="Pfam" id="PF03795">
    <property type="entry name" value="YCII"/>
    <property type="match status" value="1"/>
</dbReference>
<comment type="caution">
    <text evidence="3">The sequence shown here is derived from an EMBL/GenBank/DDBJ whole genome shotgun (WGS) entry which is preliminary data.</text>
</comment>
<gene>
    <name evidence="3" type="ORF">HF682_08400</name>
</gene>
<evidence type="ECO:0000256" key="1">
    <source>
        <dbReference type="ARBA" id="ARBA00007689"/>
    </source>
</evidence>
<dbReference type="InterPro" id="IPR011008">
    <property type="entry name" value="Dimeric_a/b-barrel"/>
</dbReference>
<feature type="domain" description="YCII-related" evidence="2">
    <location>
        <begin position="5"/>
        <end position="82"/>
    </location>
</feature>
<dbReference type="PANTHER" id="PTHR37828">
    <property type="entry name" value="GSR2449 PROTEIN"/>
    <property type="match status" value="1"/>
</dbReference>
<dbReference type="Proteomes" id="UP000587991">
    <property type="component" value="Unassembled WGS sequence"/>
</dbReference>
<keyword evidence="4" id="KW-1185">Reference proteome</keyword>
<name>A0A847SDD3_9NEIS</name>
<evidence type="ECO:0000313" key="4">
    <source>
        <dbReference type="Proteomes" id="UP000587991"/>
    </source>
</evidence>
<reference evidence="3 4" key="1">
    <citation type="submission" date="2020-04" db="EMBL/GenBank/DDBJ databases">
        <title>Draft genome of Leeia sp. IMCC25680.</title>
        <authorList>
            <person name="Song J."/>
            <person name="Cho J.-C."/>
        </authorList>
    </citation>
    <scope>NUCLEOTIDE SEQUENCE [LARGE SCALE GENOMIC DNA]</scope>
    <source>
        <strain evidence="3 4">IMCC25680</strain>
    </source>
</reference>
<evidence type="ECO:0000313" key="3">
    <source>
        <dbReference type="EMBL" id="NLR75178.1"/>
    </source>
</evidence>
<dbReference type="AlphaFoldDB" id="A0A847SDD3"/>
<dbReference type="SUPFAM" id="SSF54909">
    <property type="entry name" value="Dimeric alpha+beta barrel"/>
    <property type="match status" value="1"/>
</dbReference>